<organism evidence="1 2">
    <name type="scientific">Paratractidigestivibacter faecalis</name>
    <dbReference type="NCBI Taxonomy" id="2292441"/>
    <lineage>
        <taxon>Bacteria</taxon>
        <taxon>Bacillati</taxon>
        <taxon>Actinomycetota</taxon>
        <taxon>Coriobacteriia</taxon>
        <taxon>Coriobacteriales</taxon>
        <taxon>Atopobiaceae</taxon>
        <taxon>Paratractidigestivibacter</taxon>
    </lineage>
</organism>
<dbReference type="Proteomes" id="UP001478817">
    <property type="component" value="Unassembled WGS sequence"/>
</dbReference>
<keyword evidence="2" id="KW-1185">Reference proteome</keyword>
<dbReference type="NCBIfam" id="TIGR00099">
    <property type="entry name" value="Cof-subfamily"/>
    <property type="match status" value="1"/>
</dbReference>
<evidence type="ECO:0000313" key="2">
    <source>
        <dbReference type="Proteomes" id="UP001478817"/>
    </source>
</evidence>
<dbReference type="Pfam" id="PF08282">
    <property type="entry name" value="Hydrolase_3"/>
    <property type="match status" value="1"/>
</dbReference>
<protein>
    <submittedName>
        <fullName evidence="1">Cof-type HAD-IIB family hydrolase</fullName>
        <ecNumber evidence="1">3.1.3.-</ecNumber>
    </submittedName>
</protein>
<accession>A0ABV1ID09</accession>
<dbReference type="RefSeq" id="WP_349181153.1">
    <property type="nucleotide sequence ID" value="NZ_JBBNGS010000001.1"/>
</dbReference>
<dbReference type="InterPro" id="IPR023214">
    <property type="entry name" value="HAD_sf"/>
</dbReference>
<dbReference type="PANTHER" id="PTHR10000:SF8">
    <property type="entry name" value="HAD SUPERFAMILY HYDROLASE-LIKE, TYPE 3"/>
    <property type="match status" value="1"/>
</dbReference>
<dbReference type="SFLD" id="SFLDG01140">
    <property type="entry name" value="C2.B:_Phosphomannomutase_and_P"/>
    <property type="match status" value="1"/>
</dbReference>
<dbReference type="EC" id="3.1.3.-" evidence="1"/>
<name>A0ABV1ID09_9ACTN</name>
<dbReference type="InterPro" id="IPR000150">
    <property type="entry name" value="Cof"/>
</dbReference>
<proteinExistence type="predicted"/>
<dbReference type="CDD" id="cd07516">
    <property type="entry name" value="HAD_Pase"/>
    <property type="match status" value="1"/>
</dbReference>
<dbReference type="Gene3D" id="3.30.1240.10">
    <property type="match status" value="1"/>
</dbReference>
<dbReference type="SUPFAM" id="SSF56784">
    <property type="entry name" value="HAD-like"/>
    <property type="match status" value="1"/>
</dbReference>
<dbReference type="GO" id="GO:0016787">
    <property type="term" value="F:hydrolase activity"/>
    <property type="evidence" value="ECO:0007669"/>
    <property type="project" value="UniProtKB-KW"/>
</dbReference>
<gene>
    <name evidence="1" type="ORF">AAAT05_00285</name>
</gene>
<dbReference type="EMBL" id="JBBNGS010000001">
    <property type="protein sequence ID" value="MEQ2636792.1"/>
    <property type="molecule type" value="Genomic_DNA"/>
</dbReference>
<dbReference type="SFLD" id="SFLDS00003">
    <property type="entry name" value="Haloacid_Dehalogenase"/>
    <property type="match status" value="1"/>
</dbReference>
<dbReference type="Gene3D" id="3.40.50.1000">
    <property type="entry name" value="HAD superfamily/HAD-like"/>
    <property type="match status" value="1"/>
</dbReference>
<comment type="caution">
    <text evidence="1">The sequence shown here is derived from an EMBL/GenBank/DDBJ whole genome shotgun (WGS) entry which is preliminary data.</text>
</comment>
<dbReference type="InterPro" id="IPR036412">
    <property type="entry name" value="HAD-like_sf"/>
</dbReference>
<keyword evidence="1" id="KW-0378">Hydrolase</keyword>
<reference evidence="1 2" key="1">
    <citation type="submission" date="2024-04" db="EMBL/GenBank/DDBJ databases">
        <title>Human intestinal bacterial collection.</title>
        <authorList>
            <person name="Pauvert C."/>
            <person name="Hitch T.C.A."/>
            <person name="Clavel T."/>
        </authorList>
    </citation>
    <scope>NUCLEOTIDE SEQUENCE [LARGE SCALE GENOMIC DNA]</scope>
    <source>
        <strain evidence="1 2">CLA-AA-H197</strain>
    </source>
</reference>
<dbReference type="PANTHER" id="PTHR10000">
    <property type="entry name" value="PHOSPHOSERINE PHOSPHATASE"/>
    <property type="match status" value="1"/>
</dbReference>
<evidence type="ECO:0000313" key="1">
    <source>
        <dbReference type="EMBL" id="MEQ2636792.1"/>
    </source>
</evidence>
<sequence>MYKLVASDLDETLLNDDHHVPQRVVDAVRKAHELGVRFVPCTGRPADSVNVTLEELGLAGSADDYTLSFNGGCLTRNSSPEPLTSCSLPFERARKIYEAGVRYGVCMHVNTLGPVYLYNYVPEERAYIQGRMNIVETMEPTPDFLAGQTIVKIIYMSLDMSYLQRIEREMAEAGLTDGLDVYYSGNRYLEFNAPGVNKGAGLLSLAARLGIAPEETIAVGDNSNDVSMIRAAGLGCAVANATDEAKAAADYVCQADNNAGAVAEVIEKFVLGA</sequence>